<name>A0A848H0V6_9BURK</name>
<evidence type="ECO:0000256" key="1">
    <source>
        <dbReference type="SAM" id="MobiDB-lite"/>
    </source>
</evidence>
<accession>A0A848H0V6</accession>
<feature type="region of interest" description="Disordered" evidence="1">
    <location>
        <begin position="39"/>
        <end position="60"/>
    </location>
</feature>
<dbReference type="RefSeq" id="WP_169418723.1">
    <property type="nucleotide sequence ID" value="NZ_JABBFX010000001.1"/>
</dbReference>
<comment type="caution">
    <text evidence="2">The sequence shown here is derived from an EMBL/GenBank/DDBJ whole genome shotgun (WGS) entry which is preliminary data.</text>
</comment>
<protein>
    <submittedName>
        <fullName evidence="2">Uncharacterized protein</fullName>
    </submittedName>
</protein>
<dbReference type="EMBL" id="JABBFX010000001">
    <property type="protein sequence ID" value="NML44606.1"/>
    <property type="molecule type" value="Genomic_DNA"/>
</dbReference>
<dbReference type="Gene3D" id="2.60.40.10">
    <property type="entry name" value="Immunoglobulins"/>
    <property type="match status" value="4"/>
</dbReference>
<gene>
    <name evidence="2" type="ORF">HHL11_12645</name>
</gene>
<dbReference type="InterPro" id="IPR013783">
    <property type="entry name" value="Ig-like_fold"/>
</dbReference>
<keyword evidence="3" id="KW-1185">Reference proteome</keyword>
<dbReference type="AlphaFoldDB" id="A0A848H0V6"/>
<proteinExistence type="predicted"/>
<organism evidence="2 3">
    <name type="scientific">Ramlibacter agri</name>
    <dbReference type="NCBI Taxonomy" id="2728837"/>
    <lineage>
        <taxon>Bacteria</taxon>
        <taxon>Pseudomonadati</taxon>
        <taxon>Pseudomonadota</taxon>
        <taxon>Betaproteobacteria</taxon>
        <taxon>Burkholderiales</taxon>
        <taxon>Comamonadaceae</taxon>
        <taxon>Ramlibacter</taxon>
    </lineage>
</organism>
<reference evidence="2 3" key="1">
    <citation type="submission" date="2020-04" db="EMBL/GenBank/DDBJ databases">
        <title>Ramlibacter sp. G-1-2-2 isolated from soil.</title>
        <authorList>
            <person name="Dahal R.H."/>
        </authorList>
    </citation>
    <scope>NUCLEOTIDE SEQUENCE [LARGE SCALE GENOMIC DNA]</scope>
    <source>
        <strain evidence="2 3">G-1-2-2</strain>
    </source>
</reference>
<evidence type="ECO:0000313" key="3">
    <source>
        <dbReference type="Proteomes" id="UP000541185"/>
    </source>
</evidence>
<dbReference type="Pfam" id="PF05345">
    <property type="entry name" value="He_PIG"/>
    <property type="match status" value="4"/>
</dbReference>
<sequence length="435" mass="43886">MMQGLRMARTGWEARGWKLASVMVLGAALAACGGGGGGGTGGTDTSGAGTGGSVTGGGTVSGGDGSTLNVNLAYNGSASLFRQVVIPPTLTGLNGYTPACSLTAGSLPPGMVLNADCSISGLPTQAGSFPITVHLGASGVSNTLDFKTSVTVLGPSVVYTFPSTVSAGATVDVRPLNVFWQPTPSDTVTYSLVGNPPPGLTIDSTGRVQGTPIAAGDYQFKVAVQVLNGGRTANQVQQFGNLVSVYVPTIMYDHTAAWVGLPFTGSPKLPAGGVNFQFSTTGTLPPGLALDSQTGVISGVATTPQVYPSNLDIVMTANGTGGTFTTHTQLQLFVESPVYINYSSGQAFRGQPFTMSPSVTNNSSDPLNGIAYNYVLASGILPAGLTLDAATGTISGTYPSTGYGSSSSVPLGIDVTTTINGISFVKSLTTYIGPY</sequence>
<evidence type="ECO:0000313" key="2">
    <source>
        <dbReference type="EMBL" id="NML44606.1"/>
    </source>
</evidence>
<dbReference type="Proteomes" id="UP000541185">
    <property type="component" value="Unassembled WGS sequence"/>
</dbReference>
<dbReference type="PROSITE" id="PS51257">
    <property type="entry name" value="PROKAR_LIPOPROTEIN"/>
    <property type="match status" value="1"/>
</dbReference>